<keyword evidence="3" id="KW-1185">Reference proteome</keyword>
<evidence type="ECO:0000313" key="2">
    <source>
        <dbReference type="EMBL" id="OMP13360.1"/>
    </source>
</evidence>
<feature type="compositionally biased region" description="Basic residues" evidence="1">
    <location>
        <begin position="192"/>
        <end position="201"/>
    </location>
</feature>
<sequence>MWCSLCEESGVGYILRCPVKYSQRELFRYFALSALPGSRPPRHGRHHAGGRRGDHPLPPPQAARGPGLHPRRLHHRTPHPAIRSDPRRRKHQDPRRGGGDLPDVQPRPGILAAQAVPGGCHGLHRRLPRDQPDALAGLPGGPDVRLVAHGFAVPRRHPGHLLDHHHRQGAQRAEDEARALRPADLWRADRRGHPRHRHHRPAVGPGGERFGGTGRGGLDPGQAESVHDRGAGDRHPAGAAPAGLRGQVRQQRDAADHGAGAVLRLLPAGGQAGIQRGAGCLPDRRHHGRVAAAA</sequence>
<dbReference type="AlphaFoldDB" id="A0A1R3L259"/>
<name>A0A1R3L259_9ROSI</name>
<feature type="compositionally biased region" description="Basic residues" evidence="1">
    <location>
        <begin position="69"/>
        <end position="78"/>
    </location>
</feature>
<feature type="compositionally biased region" description="Basic residues" evidence="1">
    <location>
        <begin position="40"/>
        <end position="50"/>
    </location>
</feature>
<evidence type="ECO:0000313" key="3">
    <source>
        <dbReference type="Proteomes" id="UP000187203"/>
    </source>
</evidence>
<feature type="compositionally biased region" description="Gly residues" evidence="1">
    <location>
        <begin position="204"/>
        <end position="219"/>
    </location>
</feature>
<reference evidence="3" key="1">
    <citation type="submission" date="2013-09" db="EMBL/GenBank/DDBJ databases">
        <title>Corchorus olitorius genome sequencing.</title>
        <authorList>
            <person name="Alam M."/>
            <person name="Haque M.S."/>
            <person name="Islam M.S."/>
            <person name="Emdad E.M."/>
            <person name="Islam M.M."/>
            <person name="Ahmed B."/>
            <person name="Halim A."/>
            <person name="Hossen Q.M.M."/>
            <person name="Hossain M.Z."/>
            <person name="Ahmed R."/>
            <person name="Khan M.M."/>
            <person name="Islam R."/>
            <person name="Rashid M.M."/>
            <person name="Khan S.A."/>
            <person name="Rahman M.S."/>
            <person name="Alam M."/>
            <person name="Yahiya A.S."/>
            <person name="Khan M.S."/>
            <person name="Azam M.S."/>
            <person name="Haque T."/>
            <person name="Lashkar M.Z.H."/>
            <person name="Akhand A.I."/>
            <person name="Morshed G."/>
            <person name="Roy S."/>
            <person name="Uddin K.S."/>
            <person name="Rabeya T."/>
            <person name="Hossain A.S."/>
            <person name="Chowdhury A."/>
            <person name="Snigdha A.R."/>
            <person name="Mortoza M.S."/>
            <person name="Matin S.A."/>
            <person name="Hoque S.M.E."/>
            <person name="Islam M.K."/>
            <person name="Roy D.K."/>
            <person name="Haider R."/>
            <person name="Moosa M.M."/>
            <person name="Elias S.M."/>
            <person name="Hasan A.M."/>
            <person name="Jahan S."/>
            <person name="Shafiuddin M."/>
            <person name="Mahmood N."/>
            <person name="Shommy N.S."/>
        </authorList>
    </citation>
    <scope>NUCLEOTIDE SEQUENCE [LARGE SCALE GENOMIC DNA]</scope>
    <source>
        <strain evidence="3">cv. O-4</strain>
    </source>
</reference>
<feature type="region of interest" description="Disordered" evidence="1">
    <location>
        <begin position="35"/>
        <end position="107"/>
    </location>
</feature>
<feature type="compositionally biased region" description="Basic and acidic residues" evidence="1">
    <location>
        <begin position="225"/>
        <end position="236"/>
    </location>
</feature>
<gene>
    <name evidence="2" type="ORF">COLO4_01829</name>
</gene>
<proteinExistence type="predicted"/>
<accession>A0A1R3L259</accession>
<dbReference type="OrthoDB" id="8119717at2759"/>
<organism evidence="2 3">
    <name type="scientific">Corchorus olitorius</name>
    <dbReference type="NCBI Taxonomy" id="93759"/>
    <lineage>
        <taxon>Eukaryota</taxon>
        <taxon>Viridiplantae</taxon>
        <taxon>Streptophyta</taxon>
        <taxon>Embryophyta</taxon>
        <taxon>Tracheophyta</taxon>
        <taxon>Spermatophyta</taxon>
        <taxon>Magnoliopsida</taxon>
        <taxon>eudicotyledons</taxon>
        <taxon>Gunneridae</taxon>
        <taxon>Pentapetalae</taxon>
        <taxon>rosids</taxon>
        <taxon>malvids</taxon>
        <taxon>Malvales</taxon>
        <taxon>Malvaceae</taxon>
        <taxon>Grewioideae</taxon>
        <taxon>Apeibeae</taxon>
        <taxon>Corchorus</taxon>
    </lineage>
</organism>
<evidence type="ECO:0000256" key="1">
    <source>
        <dbReference type="SAM" id="MobiDB-lite"/>
    </source>
</evidence>
<feature type="region of interest" description="Disordered" evidence="1">
    <location>
        <begin position="185"/>
        <end position="256"/>
    </location>
</feature>
<comment type="caution">
    <text evidence="2">The sequence shown here is derived from an EMBL/GenBank/DDBJ whole genome shotgun (WGS) entry which is preliminary data.</text>
</comment>
<dbReference type="Proteomes" id="UP000187203">
    <property type="component" value="Unassembled WGS sequence"/>
</dbReference>
<dbReference type="EMBL" id="AWUE01004490">
    <property type="protein sequence ID" value="OMP13360.1"/>
    <property type="molecule type" value="Genomic_DNA"/>
</dbReference>
<protein>
    <submittedName>
        <fullName evidence="2">Uncharacterized protein</fullName>
    </submittedName>
</protein>